<dbReference type="OrthoDB" id="9928272at2"/>
<organism evidence="1 2">
    <name type="scientific">Kineococcus radiotolerans (strain ATCC BAA-149 / DSM 14245 / SRS30216)</name>
    <dbReference type="NCBI Taxonomy" id="266940"/>
    <lineage>
        <taxon>Bacteria</taxon>
        <taxon>Bacillati</taxon>
        <taxon>Actinomycetota</taxon>
        <taxon>Actinomycetes</taxon>
        <taxon>Kineosporiales</taxon>
        <taxon>Kineosporiaceae</taxon>
        <taxon>Kineococcus</taxon>
    </lineage>
</organism>
<evidence type="ECO:0000313" key="1">
    <source>
        <dbReference type="EMBL" id="ABS06140.1"/>
    </source>
</evidence>
<keyword evidence="2" id="KW-1185">Reference proteome</keyword>
<dbReference type="KEGG" id="kra:Krad_4682"/>
<name>A6WH51_KINRD</name>
<dbReference type="EMBL" id="CP000751">
    <property type="protein sequence ID" value="ABS06140.1"/>
    <property type="molecule type" value="Genomic_DNA"/>
</dbReference>
<sequence length="103" mass="11250">MTTPTTPAEQASTGTARSVLPPRTITVSLRVENAYADEVVVTTVDDETIPAPPTLDERAAEYDEWVMEHIYPFTGTGRCDDATYEARVTACDDPGLVNRVFSL</sequence>
<geneLocation type="plasmid" evidence="1 2">
    <name>pKRAD01</name>
</geneLocation>
<dbReference type="RefSeq" id="WP_012001882.1">
    <property type="nucleotide sequence ID" value="NC_009806.1"/>
</dbReference>
<dbReference type="AlphaFoldDB" id="A6WH51"/>
<accession>A6WH51</accession>
<dbReference type="HOGENOM" id="CLU_2260004_0_0_11"/>
<keyword evidence="1" id="KW-0614">Plasmid</keyword>
<proteinExistence type="predicted"/>
<gene>
    <name evidence="1" type="ordered locus">Krad_4682</name>
</gene>
<protein>
    <submittedName>
        <fullName evidence="1">Uncharacterized protein</fullName>
    </submittedName>
</protein>
<dbReference type="Proteomes" id="UP000001116">
    <property type="component" value="Plasmid pKRAD01"/>
</dbReference>
<reference evidence="2" key="1">
    <citation type="journal article" date="2008" name="PLoS ONE">
        <title>Survival in nuclear waste, extreme resistance, and potential applications gleaned from the genome sequence of Kineococcus radiotolerans SRS30216.</title>
        <authorList>
            <person name="Bagwell C.E."/>
            <person name="Bhat S."/>
            <person name="Hawkins G.M."/>
            <person name="Smith B.W."/>
            <person name="Biswas T."/>
            <person name="Hoover T.R."/>
            <person name="Saunders E."/>
            <person name="Han C.S."/>
            <person name="Tsodikov O.V."/>
            <person name="Shimkets L.J."/>
        </authorList>
    </citation>
    <scope>NUCLEOTIDE SEQUENCE [LARGE SCALE GENOMIC DNA]</scope>
    <source>
        <strain evidence="2">ATCC BAA-149 / DSM 14245 / SRS30216</strain>
    </source>
</reference>
<evidence type="ECO:0000313" key="2">
    <source>
        <dbReference type="Proteomes" id="UP000001116"/>
    </source>
</evidence>